<organism evidence="1 2">
    <name type="scientific">Imbroritus primus</name>
    <dbReference type="NCBI Taxonomy" id="3058603"/>
    <lineage>
        <taxon>Bacteria</taxon>
        <taxon>Pseudomonadati</taxon>
        <taxon>Pseudomonadota</taxon>
        <taxon>Betaproteobacteria</taxon>
        <taxon>Burkholderiales</taxon>
        <taxon>Burkholderiaceae</taxon>
        <taxon>Imbroritus</taxon>
    </lineage>
</organism>
<evidence type="ECO:0000313" key="2">
    <source>
        <dbReference type="Proteomes" id="UP000004277"/>
    </source>
</evidence>
<keyword evidence="2" id="KW-1185">Reference proteome</keyword>
<sequence>MTPDQLLTFAMVAQHRNISRAAQLLHLSQPAVSGQLRLLQESLGEPLYHREGRGIELTPTGQQLAQYAQRAQAAYAEAQAFRRALKGIEAGTLRLGASTTPASYVLPYLVAEFHSRHPGIRIEMLDGNTAEIMREITELDIAFIEGGVPANLSPEIGVYPWHRDNIVAIVPNTHPLARTGTVSVPLETLAGYPLIWREPGSGVRQVVEDAFAARGLEARIALELAGVEGVKEAVRAGMGIGFVSAMSMRHGDDILTSLAIRPAALLSRQFSILVPNAASGGSHASRAFLALSQAGLPAGIPPARQG</sequence>
<accession>A0ACD3SPL8</accession>
<gene>
    <name evidence="1" type="ORF">MW7_005255</name>
</gene>
<proteinExistence type="predicted"/>
<reference evidence="1" key="1">
    <citation type="submission" date="2019-05" db="EMBL/GenBank/DDBJ databases">
        <title>Revised genome assembly of Burkholderiaceae (previously Ralstonia) sp. PBA.</title>
        <authorList>
            <person name="Gan H.M."/>
        </authorList>
    </citation>
    <scope>NUCLEOTIDE SEQUENCE</scope>
    <source>
        <strain evidence="1">PBA</strain>
    </source>
</reference>
<evidence type="ECO:0000313" key="1">
    <source>
        <dbReference type="EMBL" id="TMS58167.1"/>
    </source>
</evidence>
<dbReference type="Proteomes" id="UP000004277">
    <property type="component" value="Unassembled WGS sequence"/>
</dbReference>
<comment type="caution">
    <text evidence="1">The sequence shown here is derived from an EMBL/GenBank/DDBJ whole genome shotgun (WGS) entry which is preliminary data.</text>
</comment>
<protein>
    <submittedName>
        <fullName evidence="1">LysR family transcriptional regulator</fullName>
    </submittedName>
</protein>
<name>A0ACD3SPL8_9BURK</name>
<dbReference type="EMBL" id="AKCV02000015">
    <property type="protein sequence ID" value="TMS58167.1"/>
    <property type="molecule type" value="Genomic_DNA"/>
</dbReference>